<dbReference type="Gene3D" id="2.130.10.10">
    <property type="entry name" value="YVTN repeat-like/Quinoprotein amine dehydrogenase"/>
    <property type="match status" value="1"/>
</dbReference>
<sequence>MTEGEAGPGLTSDIYRRSIYDSDPEETFYVLHKSSRAGNATVNRLIKTVDFGKSWIPVIDNVVRVWAPRGIQSKPMGGPGLSQGAELPAATDVEQTKRGRFLYVAHNTNADNQTMHLSISTDGGKTFKPVYLPTIIPERFYSVLEVEDDLAFVHVDAPNDTGYGTLFTSDATGRVFTESLRQHLYPNHAPVTDFYRVASMRGTYLATRLNPDRTLHTVISHDRGASWRALGAPMNTPGACKPTVSSREGQVSSTPASWTTFSRQVPSTNQTGEYSGDNGTAGQHSIQSISNETWESEHGTNDTLSVDPSAIKVCGLQVSNQFSIRNRVIASPPLSISAAPGLILVHGHVATHLKNTPADVFVSSDGGYTWLKSAYFSTC</sequence>
<protein>
    <submittedName>
        <fullName evidence="6">Sortilin-Vps10 domain-containing protein</fullName>
    </submittedName>
</protein>
<reference evidence="6" key="1">
    <citation type="submission" date="2016-06" db="UniProtKB">
        <authorList>
            <consortium name="WormBaseParasite"/>
        </authorList>
    </citation>
    <scope>IDENTIFICATION</scope>
</reference>
<dbReference type="Pfam" id="PF15902">
    <property type="entry name" value="Sortilin-Vps10"/>
    <property type="match status" value="2"/>
</dbReference>
<dbReference type="PANTHER" id="PTHR12106:SF23">
    <property type="entry name" value="SORTILIN"/>
    <property type="match status" value="1"/>
</dbReference>
<dbReference type="GO" id="GO:0006895">
    <property type="term" value="P:Golgi to endosome transport"/>
    <property type="evidence" value="ECO:0007669"/>
    <property type="project" value="TreeGrafter"/>
</dbReference>
<dbReference type="GO" id="GO:0016020">
    <property type="term" value="C:membrane"/>
    <property type="evidence" value="ECO:0007669"/>
    <property type="project" value="TreeGrafter"/>
</dbReference>
<dbReference type="InterPro" id="IPR050310">
    <property type="entry name" value="VPS10-sortilin"/>
</dbReference>
<evidence type="ECO:0000259" key="3">
    <source>
        <dbReference type="Pfam" id="PF15902"/>
    </source>
</evidence>
<proteinExistence type="predicted"/>
<dbReference type="PANTHER" id="PTHR12106">
    <property type="entry name" value="SORTILIN RELATED"/>
    <property type="match status" value="1"/>
</dbReference>
<feature type="region of interest" description="Disordered" evidence="2">
    <location>
        <begin position="239"/>
        <end position="259"/>
    </location>
</feature>
<dbReference type="OrthoDB" id="443634at2759"/>
<dbReference type="WBParaSite" id="ECPE_0000633201-mRNA-1">
    <property type="protein sequence ID" value="ECPE_0000633201-mRNA-1"/>
    <property type="gene ID" value="ECPE_0000633201"/>
</dbReference>
<reference evidence="4 5" key="2">
    <citation type="submission" date="2018-11" db="EMBL/GenBank/DDBJ databases">
        <authorList>
            <consortium name="Pathogen Informatics"/>
        </authorList>
    </citation>
    <scope>NUCLEOTIDE SEQUENCE [LARGE SCALE GENOMIC DNA]</scope>
    <source>
        <strain evidence="4 5">Egypt</strain>
    </source>
</reference>
<dbReference type="SUPFAM" id="SSF110296">
    <property type="entry name" value="Oligoxyloglucan reducing end-specific cellobiohydrolase"/>
    <property type="match status" value="2"/>
</dbReference>
<feature type="domain" description="Sortilin N-terminal" evidence="3">
    <location>
        <begin position="300"/>
        <end position="372"/>
    </location>
</feature>
<dbReference type="GO" id="GO:0016050">
    <property type="term" value="P:vesicle organization"/>
    <property type="evidence" value="ECO:0007669"/>
    <property type="project" value="TreeGrafter"/>
</dbReference>
<evidence type="ECO:0000313" key="5">
    <source>
        <dbReference type="Proteomes" id="UP000272942"/>
    </source>
</evidence>
<dbReference type="Proteomes" id="UP000272942">
    <property type="component" value="Unassembled WGS sequence"/>
</dbReference>
<feature type="compositionally biased region" description="Polar residues" evidence="2">
    <location>
        <begin position="243"/>
        <end position="259"/>
    </location>
</feature>
<keyword evidence="1" id="KW-0677">Repeat</keyword>
<dbReference type="InterPro" id="IPR015943">
    <property type="entry name" value="WD40/YVTN_repeat-like_dom_sf"/>
</dbReference>
<evidence type="ECO:0000313" key="4">
    <source>
        <dbReference type="EMBL" id="VDP78057.1"/>
    </source>
</evidence>
<keyword evidence="5" id="KW-1185">Reference proteome</keyword>
<dbReference type="GO" id="GO:0006897">
    <property type="term" value="P:endocytosis"/>
    <property type="evidence" value="ECO:0007669"/>
    <property type="project" value="TreeGrafter"/>
</dbReference>
<name>A0A183AH84_9TREM</name>
<dbReference type="InterPro" id="IPR031778">
    <property type="entry name" value="Sortilin_N"/>
</dbReference>
<dbReference type="EMBL" id="UZAN01043314">
    <property type="protein sequence ID" value="VDP78057.1"/>
    <property type="molecule type" value="Genomic_DNA"/>
</dbReference>
<dbReference type="GO" id="GO:0005794">
    <property type="term" value="C:Golgi apparatus"/>
    <property type="evidence" value="ECO:0007669"/>
    <property type="project" value="TreeGrafter"/>
</dbReference>
<organism evidence="6">
    <name type="scientific">Echinostoma caproni</name>
    <dbReference type="NCBI Taxonomy" id="27848"/>
    <lineage>
        <taxon>Eukaryota</taxon>
        <taxon>Metazoa</taxon>
        <taxon>Spiralia</taxon>
        <taxon>Lophotrochozoa</taxon>
        <taxon>Platyhelminthes</taxon>
        <taxon>Trematoda</taxon>
        <taxon>Digenea</taxon>
        <taxon>Plagiorchiida</taxon>
        <taxon>Echinostomata</taxon>
        <taxon>Echinostomatoidea</taxon>
        <taxon>Echinostomatidae</taxon>
        <taxon>Echinostoma</taxon>
    </lineage>
</organism>
<dbReference type="GO" id="GO:0005829">
    <property type="term" value="C:cytosol"/>
    <property type="evidence" value="ECO:0007669"/>
    <property type="project" value="GOC"/>
</dbReference>
<feature type="domain" description="Sortilin N-terminal" evidence="3">
    <location>
        <begin position="98"/>
        <end position="241"/>
    </location>
</feature>
<gene>
    <name evidence="4" type="ORF">ECPE_LOCUS6319</name>
</gene>
<accession>A0A183AH84</accession>
<evidence type="ECO:0000256" key="2">
    <source>
        <dbReference type="SAM" id="MobiDB-lite"/>
    </source>
</evidence>
<dbReference type="AlphaFoldDB" id="A0A183AH84"/>
<evidence type="ECO:0000313" key="6">
    <source>
        <dbReference type="WBParaSite" id="ECPE_0000633201-mRNA-1"/>
    </source>
</evidence>
<evidence type="ECO:0000256" key="1">
    <source>
        <dbReference type="ARBA" id="ARBA00022737"/>
    </source>
</evidence>